<evidence type="ECO:0000256" key="1">
    <source>
        <dbReference type="ARBA" id="ARBA00022741"/>
    </source>
</evidence>
<dbReference type="InterPro" id="IPR002078">
    <property type="entry name" value="Sigma_54_int"/>
</dbReference>
<keyword evidence="10" id="KW-1185">Reference proteome</keyword>
<dbReference type="Proteomes" id="UP000275461">
    <property type="component" value="Unassembled WGS sequence"/>
</dbReference>
<keyword evidence="5" id="KW-0597">Phosphoprotein</keyword>
<comment type="caution">
    <text evidence="9">The sequence shown here is derived from an EMBL/GenBank/DDBJ whole genome shotgun (WGS) entry which is preliminary data.</text>
</comment>
<dbReference type="Gene3D" id="3.40.50.300">
    <property type="entry name" value="P-loop containing nucleotide triphosphate hydrolases"/>
    <property type="match status" value="1"/>
</dbReference>
<reference evidence="9 10" key="1">
    <citation type="submission" date="2018-10" db="EMBL/GenBank/DDBJ databases">
        <title>Genomic Encyclopedia of Type Strains, Phase IV (KMG-IV): sequencing the most valuable type-strain genomes for metagenomic binning, comparative biology and taxonomic classification.</title>
        <authorList>
            <person name="Goeker M."/>
        </authorList>
    </citation>
    <scope>NUCLEOTIDE SEQUENCE [LARGE SCALE GENOMIC DNA]</scope>
    <source>
        <strain evidence="9 10">DSM 12769</strain>
    </source>
</reference>
<dbReference type="Gene3D" id="1.10.8.60">
    <property type="match status" value="1"/>
</dbReference>
<sequence>MSEQGSNIGVADYQERPGTSGPRRVPPTATVLVIDDEPGVRNFLERALARHFRNVRAAANVKEAEQARAEGHYDLIISDIRLPGVSGVDWVEAVRTQGDPTDVIFITAYADLETAIAALRAGASDFILKPFRMDQLYTAIDRCFERRSMQRENYLLHRQLAAVRPDTGLVGKSELMQRVCQVLRRLAAAPSTVLIRGESGTGKELAARALHRWSGREGPFVPVNCGAIAPELIESELFGHGKGAFTGAQEAREGLFSHARGGTLFLDEISEMPLAMQAKLLRVLEDHRVRPVGSDREVPVDVRVVAASNRELAEDVNEGRFRKDLYYRLDVVSVELPPLRERSEDIQPLAEYLIQTLATELGVPPIVLGREDLAALHRYPWPGNVRELRNVIERALLLGCPAADCISGSNIPVPDSADTGPAVPDAPPGNAWTPLDEVERVHILRVLNACDNNKSEAARRLGVARKTLDRKLARWQEEGRL</sequence>
<evidence type="ECO:0000313" key="9">
    <source>
        <dbReference type="EMBL" id="RLK50576.1"/>
    </source>
</evidence>
<dbReference type="InterPro" id="IPR027417">
    <property type="entry name" value="P-loop_NTPase"/>
</dbReference>
<evidence type="ECO:0000256" key="5">
    <source>
        <dbReference type="PROSITE-ProRule" id="PRU00169"/>
    </source>
</evidence>
<dbReference type="SUPFAM" id="SSF52172">
    <property type="entry name" value="CheY-like"/>
    <property type="match status" value="1"/>
</dbReference>
<dbReference type="RefSeq" id="WP_121441058.1">
    <property type="nucleotide sequence ID" value="NZ_RCDA01000001.1"/>
</dbReference>
<dbReference type="InterPro" id="IPR025944">
    <property type="entry name" value="Sigma_54_int_dom_CS"/>
</dbReference>
<dbReference type="PANTHER" id="PTHR32071">
    <property type="entry name" value="TRANSCRIPTIONAL REGULATORY PROTEIN"/>
    <property type="match status" value="1"/>
</dbReference>
<dbReference type="InterPro" id="IPR011006">
    <property type="entry name" value="CheY-like_superfamily"/>
</dbReference>
<dbReference type="PANTHER" id="PTHR32071:SF91">
    <property type="entry name" value="TUNGSTATE-RESPONSIVE TWO COMPONENT SIGMA54-DEPENDENT SIGNAL TRANSDUCTION SYSTEM RESPONSE REGULATOR FIS FAMILY"/>
    <property type="match status" value="1"/>
</dbReference>
<dbReference type="SUPFAM" id="SSF52540">
    <property type="entry name" value="P-loop containing nucleoside triphosphate hydrolases"/>
    <property type="match status" value="1"/>
</dbReference>
<dbReference type="InterPro" id="IPR003593">
    <property type="entry name" value="AAA+_ATPase"/>
</dbReference>
<proteinExistence type="predicted"/>
<dbReference type="AlphaFoldDB" id="A0A498C8Q2"/>
<evidence type="ECO:0000313" key="10">
    <source>
        <dbReference type="Proteomes" id="UP000275461"/>
    </source>
</evidence>
<dbReference type="Gene3D" id="1.10.10.60">
    <property type="entry name" value="Homeodomain-like"/>
    <property type="match status" value="1"/>
</dbReference>
<dbReference type="Pfam" id="PF00158">
    <property type="entry name" value="Sigma54_activat"/>
    <property type="match status" value="1"/>
</dbReference>
<dbReference type="SMART" id="SM00382">
    <property type="entry name" value="AAA"/>
    <property type="match status" value="1"/>
</dbReference>
<keyword evidence="3" id="KW-0805">Transcription regulation</keyword>
<keyword evidence="2" id="KW-0067">ATP-binding</keyword>
<keyword evidence="1" id="KW-0547">Nucleotide-binding</keyword>
<evidence type="ECO:0000256" key="2">
    <source>
        <dbReference type="ARBA" id="ARBA00022840"/>
    </source>
</evidence>
<dbReference type="SUPFAM" id="SSF46689">
    <property type="entry name" value="Homeodomain-like"/>
    <property type="match status" value="1"/>
</dbReference>
<dbReference type="OrthoDB" id="9804019at2"/>
<evidence type="ECO:0000256" key="4">
    <source>
        <dbReference type="ARBA" id="ARBA00023163"/>
    </source>
</evidence>
<dbReference type="Pfam" id="PF02954">
    <property type="entry name" value="HTH_8"/>
    <property type="match status" value="1"/>
</dbReference>
<organism evidence="9 10">
    <name type="scientific">Alkalispirillum mobile</name>
    <dbReference type="NCBI Taxonomy" id="85925"/>
    <lineage>
        <taxon>Bacteria</taxon>
        <taxon>Pseudomonadati</taxon>
        <taxon>Pseudomonadota</taxon>
        <taxon>Gammaproteobacteria</taxon>
        <taxon>Chromatiales</taxon>
        <taxon>Ectothiorhodospiraceae</taxon>
        <taxon>Alkalispirillum</taxon>
    </lineage>
</organism>
<keyword evidence="4" id="KW-0804">Transcription</keyword>
<dbReference type="GO" id="GO:0043565">
    <property type="term" value="F:sequence-specific DNA binding"/>
    <property type="evidence" value="ECO:0007669"/>
    <property type="project" value="InterPro"/>
</dbReference>
<dbReference type="CDD" id="cd00156">
    <property type="entry name" value="REC"/>
    <property type="match status" value="1"/>
</dbReference>
<protein>
    <submittedName>
        <fullName evidence="9">Two component Fis family sigma54 specific transcriptional regulator</fullName>
    </submittedName>
</protein>
<feature type="modified residue" description="4-aspartylphosphate" evidence="5">
    <location>
        <position position="79"/>
    </location>
</feature>
<dbReference type="GO" id="GO:0000160">
    <property type="term" value="P:phosphorelay signal transduction system"/>
    <property type="evidence" value="ECO:0007669"/>
    <property type="project" value="InterPro"/>
</dbReference>
<evidence type="ECO:0000256" key="6">
    <source>
        <dbReference type="SAM" id="MobiDB-lite"/>
    </source>
</evidence>
<dbReference type="EMBL" id="RCDA01000001">
    <property type="protein sequence ID" value="RLK50576.1"/>
    <property type="molecule type" value="Genomic_DNA"/>
</dbReference>
<dbReference type="PROSITE" id="PS50045">
    <property type="entry name" value="SIGMA54_INTERACT_4"/>
    <property type="match status" value="1"/>
</dbReference>
<dbReference type="InterPro" id="IPR001789">
    <property type="entry name" value="Sig_transdc_resp-reg_receiver"/>
</dbReference>
<evidence type="ECO:0000259" key="8">
    <source>
        <dbReference type="PROSITE" id="PS50110"/>
    </source>
</evidence>
<dbReference type="InterPro" id="IPR009057">
    <property type="entry name" value="Homeodomain-like_sf"/>
</dbReference>
<dbReference type="Pfam" id="PF00072">
    <property type="entry name" value="Response_reg"/>
    <property type="match status" value="1"/>
</dbReference>
<dbReference type="InterPro" id="IPR002197">
    <property type="entry name" value="HTH_Fis"/>
</dbReference>
<feature type="domain" description="Sigma-54 factor interaction" evidence="7">
    <location>
        <begin position="169"/>
        <end position="397"/>
    </location>
</feature>
<dbReference type="GO" id="GO:0005524">
    <property type="term" value="F:ATP binding"/>
    <property type="evidence" value="ECO:0007669"/>
    <property type="project" value="UniProtKB-KW"/>
</dbReference>
<evidence type="ECO:0000259" key="7">
    <source>
        <dbReference type="PROSITE" id="PS50045"/>
    </source>
</evidence>
<dbReference type="SMART" id="SM00448">
    <property type="entry name" value="REC"/>
    <property type="match status" value="1"/>
</dbReference>
<dbReference type="InterPro" id="IPR058031">
    <property type="entry name" value="AAA_lid_NorR"/>
</dbReference>
<dbReference type="Gene3D" id="3.40.50.2300">
    <property type="match status" value="1"/>
</dbReference>
<evidence type="ECO:0000256" key="3">
    <source>
        <dbReference type="ARBA" id="ARBA00023015"/>
    </source>
</evidence>
<dbReference type="CDD" id="cd00009">
    <property type="entry name" value="AAA"/>
    <property type="match status" value="1"/>
</dbReference>
<dbReference type="GO" id="GO:0006355">
    <property type="term" value="P:regulation of DNA-templated transcription"/>
    <property type="evidence" value="ECO:0007669"/>
    <property type="project" value="InterPro"/>
</dbReference>
<name>A0A498C8Q2_9GAMM</name>
<feature type="region of interest" description="Disordered" evidence="6">
    <location>
        <begin position="1"/>
        <end position="27"/>
    </location>
</feature>
<feature type="domain" description="Response regulatory" evidence="8">
    <location>
        <begin position="30"/>
        <end position="144"/>
    </location>
</feature>
<accession>A0A498C8Q2</accession>
<gene>
    <name evidence="9" type="ORF">DFR31_0482</name>
</gene>
<dbReference type="PROSITE" id="PS00688">
    <property type="entry name" value="SIGMA54_INTERACT_3"/>
    <property type="match status" value="1"/>
</dbReference>
<dbReference type="Pfam" id="PF25601">
    <property type="entry name" value="AAA_lid_14"/>
    <property type="match status" value="1"/>
</dbReference>
<dbReference type="PROSITE" id="PS50110">
    <property type="entry name" value="RESPONSE_REGULATORY"/>
    <property type="match status" value="1"/>
</dbReference>
<dbReference type="FunFam" id="3.40.50.300:FF:000006">
    <property type="entry name" value="DNA-binding transcriptional regulator NtrC"/>
    <property type="match status" value="1"/>
</dbReference>
<dbReference type="PRINTS" id="PR01590">
    <property type="entry name" value="HTHFIS"/>
</dbReference>